<dbReference type="RefSeq" id="WP_089744540.1">
    <property type="nucleotide sequence ID" value="NZ_FNHD01000011.1"/>
</dbReference>
<dbReference type="EMBL" id="FNHD01000011">
    <property type="protein sequence ID" value="SDM03432.1"/>
    <property type="molecule type" value="Genomic_DNA"/>
</dbReference>
<protein>
    <submittedName>
        <fullName evidence="2">Uncharacterized protein</fullName>
    </submittedName>
</protein>
<gene>
    <name evidence="2" type="ORF">SAMN05216273_11149</name>
</gene>
<evidence type="ECO:0000256" key="1">
    <source>
        <dbReference type="SAM" id="SignalP"/>
    </source>
</evidence>
<keyword evidence="3" id="KW-1185">Reference proteome</keyword>
<keyword evidence="1" id="KW-0732">Signal</keyword>
<reference evidence="2 3" key="1">
    <citation type="submission" date="2016-10" db="EMBL/GenBank/DDBJ databases">
        <authorList>
            <person name="Varghese N."/>
            <person name="Submissions S."/>
        </authorList>
    </citation>
    <scope>NUCLEOTIDE SEQUENCE [LARGE SCALE GENOMIC DNA]</scope>
    <source>
        <strain evidence="2 3">CGMCC 1.10941</strain>
    </source>
</reference>
<feature type="chain" id="PRO_5046956941" evidence="1">
    <location>
        <begin position="19"/>
        <end position="108"/>
    </location>
</feature>
<accession>A0ABY0QWN5</accession>
<name>A0ABY0QWN5_9FLAO</name>
<proteinExistence type="predicted"/>
<evidence type="ECO:0000313" key="3">
    <source>
        <dbReference type="Proteomes" id="UP000199242"/>
    </source>
</evidence>
<comment type="caution">
    <text evidence="2">The sequence shown here is derived from an EMBL/GenBank/DDBJ whole genome shotgun (WGS) entry which is preliminary data.</text>
</comment>
<organism evidence="2 3">
    <name type="scientific">Chryseobacterium taihuense</name>
    <dbReference type="NCBI Taxonomy" id="1141221"/>
    <lineage>
        <taxon>Bacteria</taxon>
        <taxon>Pseudomonadati</taxon>
        <taxon>Bacteroidota</taxon>
        <taxon>Flavobacteriia</taxon>
        <taxon>Flavobacteriales</taxon>
        <taxon>Weeksellaceae</taxon>
        <taxon>Chryseobacterium group</taxon>
        <taxon>Chryseobacterium</taxon>
    </lineage>
</organism>
<evidence type="ECO:0000313" key="2">
    <source>
        <dbReference type="EMBL" id="SDM03432.1"/>
    </source>
</evidence>
<dbReference type="Proteomes" id="UP000199242">
    <property type="component" value="Unassembled WGS sequence"/>
</dbReference>
<feature type="signal peptide" evidence="1">
    <location>
        <begin position="1"/>
        <end position="18"/>
    </location>
</feature>
<sequence>MKKTLFILALGFAGFASAATMEYQNTNINEFNACANGSVNSEIQVESIYEKQEKYFLGWCEVKFFRRNADGSSTLVAYSLTIVDSEAACDAKFAVMMFEQQVKELSAE</sequence>